<accession>A0A1C6YX32</accession>
<dbReference type="EMBL" id="FMIQ01000011">
    <property type="protein sequence ID" value="SCM51438.1"/>
    <property type="molecule type" value="Genomic_DNA"/>
</dbReference>
<dbReference type="Proteomes" id="UP000094844">
    <property type="component" value="Unassembled WGS sequence"/>
</dbReference>
<organism evidence="1 2">
    <name type="scientific">Hafnia alvei</name>
    <dbReference type="NCBI Taxonomy" id="569"/>
    <lineage>
        <taxon>Bacteria</taxon>
        <taxon>Pseudomonadati</taxon>
        <taxon>Pseudomonadota</taxon>
        <taxon>Gammaproteobacteria</taxon>
        <taxon>Enterobacterales</taxon>
        <taxon>Hafniaceae</taxon>
        <taxon>Hafnia</taxon>
    </lineage>
</organism>
<evidence type="ECO:0000313" key="1">
    <source>
        <dbReference type="EMBL" id="SCM51438.1"/>
    </source>
</evidence>
<proteinExistence type="predicted"/>
<dbReference type="AlphaFoldDB" id="A0A1C6YX32"/>
<name>A0A1C6YX32_HAFAL</name>
<evidence type="ECO:0008006" key="3">
    <source>
        <dbReference type="Google" id="ProtNLM"/>
    </source>
</evidence>
<gene>
    <name evidence="1" type="ORF">BN1044_00900</name>
</gene>
<reference evidence="1 2" key="1">
    <citation type="submission" date="2016-09" db="EMBL/GenBank/DDBJ databases">
        <authorList>
            <person name="Capua I."/>
            <person name="De Benedictis P."/>
            <person name="Joannis T."/>
            <person name="Lombin L.H."/>
            <person name="Cattoli G."/>
        </authorList>
    </citation>
    <scope>NUCLEOTIDE SEQUENCE [LARGE SCALE GENOMIC DNA]</scope>
    <source>
        <strain evidence="1 2">GB001</strain>
    </source>
</reference>
<protein>
    <recommendedName>
        <fullName evidence="3">50S ribosomal protein L13</fullName>
    </recommendedName>
</protein>
<sequence>MMAWIDVTERSPKPFSRVWVRTDTGRETTGYVNSSGEWVISCKRIRDSGAKVERWRE</sequence>
<evidence type="ECO:0000313" key="2">
    <source>
        <dbReference type="Proteomes" id="UP000094844"/>
    </source>
</evidence>